<keyword evidence="2" id="KW-1185">Reference proteome</keyword>
<name>A0ACA9RI36_9GLOM</name>
<dbReference type="EMBL" id="CAJVPW010072188">
    <property type="protein sequence ID" value="CAG8794182.1"/>
    <property type="molecule type" value="Genomic_DNA"/>
</dbReference>
<feature type="non-terminal residue" evidence="1">
    <location>
        <position position="108"/>
    </location>
</feature>
<accession>A0ACA9RI36</accession>
<organism evidence="1 2">
    <name type="scientific">Cetraspora pellucida</name>
    <dbReference type="NCBI Taxonomy" id="1433469"/>
    <lineage>
        <taxon>Eukaryota</taxon>
        <taxon>Fungi</taxon>
        <taxon>Fungi incertae sedis</taxon>
        <taxon>Mucoromycota</taxon>
        <taxon>Glomeromycotina</taxon>
        <taxon>Glomeromycetes</taxon>
        <taxon>Diversisporales</taxon>
        <taxon>Gigasporaceae</taxon>
        <taxon>Cetraspora</taxon>
    </lineage>
</organism>
<proteinExistence type="predicted"/>
<dbReference type="Proteomes" id="UP000789366">
    <property type="component" value="Unassembled WGS sequence"/>
</dbReference>
<evidence type="ECO:0000313" key="2">
    <source>
        <dbReference type="Proteomes" id="UP000789366"/>
    </source>
</evidence>
<protein>
    <submittedName>
        <fullName evidence="1">12682_t:CDS:1</fullName>
    </submittedName>
</protein>
<gene>
    <name evidence="1" type="ORF">SPELUC_LOCUS17500</name>
</gene>
<evidence type="ECO:0000313" key="1">
    <source>
        <dbReference type="EMBL" id="CAG8794182.1"/>
    </source>
</evidence>
<sequence>ASEQLGYAKRFFENFYIKIKTAIDLLNLNEFSNKTVKKNNETVKSSTIYDDENEFFSQLKTMPQQALELIELDKQLHKAGFPILAQLAKKYLSISASLVPSERLFFDT</sequence>
<reference evidence="1" key="1">
    <citation type="submission" date="2021-06" db="EMBL/GenBank/DDBJ databases">
        <authorList>
            <person name="Kallberg Y."/>
            <person name="Tangrot J."/>
            <person name="Rosling A."/>
        </authorList>
    </citation>
    <scope>NUCLEOTIDE SEQUENCE</scope>
    <source>
        <strain evidence="1">28 12/20/2015</strain>
    </source>
</reference>
<comment type="caution">
    <text evidence="1">The sequence shown here is derived from an EMBL/GenBank/DDBJ whole genome shotgun (WGS) entry which is preliminary data.</text>
</comment>
<feature type="non-terminal residue" evidence="1">
    <location>
        <position position="1"/>
    </location>
</feature>